<dbReference type="InterPro" id="IPR004360">
    <property type="entry name" value="Glyas_Fos-R_dOase_dom"/>
</dbReference>
<comment type="caution">
    <text evidence="2">The sequence shown here is derived from an EMBL/GenBank/DDBJ whole genome shotgun (WGS) entry which is preliminary data.</text>
</comment>
<dbReference type="PANTHER" id="PTHR43279:SF1">
    <property type="entry name" value="CATECHOL-2,3-DIOXYGENASE"/>
    <property type="match status" value="1"/>
</dbReference>
<dbReference type="CDD" id="cd06587">
    <property type="entry name" value="VOC"/>
    <property type="match status" value="1"/>
</dbReference>
<keyword evidence="3" id="KW-1185">Reference proteome</keyword>
<sequence length="282" mass="31680">MNGGEDMTYQLAREAVIKNVAIRIKNVEAMSEFYRHIIGFTLKREENNLTIFGSSAPESELLLLEETPEGEMMYPLKKMRRLSFSVGSEAELASLLKRAIRGNQPIQSTLEMDGFKGLIIRDPEGNELEFFTQNRENKPNCATGQAIDIAAFAKEADPALRLQDTLAVTSLLFNSDDLDRSHDFFQGQLGIKEKDYTGSLKVGAEQLTIGLHKNEDALFDEEEAASLGLDFVTIQLPDKAAITALHDHLAAGTQPFYIDKKYRILTIFDPSGVEWWFTRPKE</sequence>
<evidence type="ECO:0000259" key="1">
    <source>
        <dbReference type="PROSITE" id="PS51819"/>
    </source>
</evidence>
<dbReference type="PROSITE" id="PS51819">
    <property type="entry name" value="VOC"/>
    <property type="match status" value="1"/>
</dbReference>
<dbReference type="Pfam" id="PF00903">
    <property type="entry name" value="Glyoxalase"/>
    <property type="match status" value="1"/>
</dbReference>
<feature type="domain" description="VOC" evidence="1">
    <location>
        <begin position="16"/>
        <end position="133"/>
    </location>
</feature>
<evidence type="ECO:0000313" key="3">
    <source>
        <dbReference type="Proteomes" id="UP000181884"/>
    </source>
</evidence>
<dbReference type="Gene3D" id="3.10.180.10">
    <property type="entry name" value="2,3-Dihydroxybiphenyl 1,2-Dioxygenase, domain 1"/>
    <property type="match status" value="2"/>
</dbReference>
<dbReference type="Proteomes" id="UP000181884">
    <property type="component" value="Unassembled WGS sequence"/>
</dbReference>
<dbReference type="SUPFAM" id="SSF54593">
    <property type="entry name" value="Glyoxalase/Bleomycin resistance protein/Dihydroxybiphenyl dioxygenase"/>
    <property type="match status" value="2"/>
</dbReference>
<dbReference type="AlphaFoldDB" id="A0A1L8RD73"/>
<dbReference type="InterPro" id="IPR037523">
    <property type="entry name" value="VOC_core"/>
</dbReference>
<dbReference type="InterPro" id="IPR029068">
    <property type="entry name" value="Glyas_Bleomycin-R_OHBP_Dase"/>
</dbReference>
<dbReference type="Pfam" id="PF14507">
    <property type="entry name" value="CppA_C"/>
    <property type="match status" value="1"/>
</dbReference>
<gene>
    <name evidence="2" type="ORF">RU97_GL002483</name>
</gene>
<dbReference type="EMBL" id="JXKH01000007">
    <property type="protein sequence ID" value="OJG17693.1"/>
    <property type="molecule type" value="Genomic_DNA"/>
</dbReference>
<name>A0A1L8RD73_9ENTE</name>
<organism evidence="2 3">
    <name type="scientific">Enterococcus canis</name>
    <dbReference type="NCBI Taxonomy" id="214095"/>
    <lineage>
        <taxon>Bacteria</taxon>
        <taxon>Bacillati</taxon>
        <taxon>Bacillota</taxon>
        <taxon>Bacilli</taxon>
        <taxon>Lactobacillales</taxon>
        <taxon>Enterococcaceae</taxon>
        <taxon>Enterococcus</taxon>
    </lineage>
</organism>
<reference evidence="2 3" key="1">
    <citation type="submission" date="2014-12" db="EMBL/GenBank/DDBJ databases">
        <title>Draft genome sequences of 29 type strains of Enterococci.</title>
        <authorList>
            <person name="Zhong Z."/>
            <person name="Sun Z."/>
            <person name="Liu W."/>
            <person name="Zhang W."/>
            <person name="Zhang H."/>
        </authorList>
    </citation>
    <scope>NUCLEOTIDE SEQUENCE [LARGE SCALE GENOMIC DNA]</scope>
    <source>
        <strain evidence="2 3">DSM 17029</strain>
    </source>
</reference>
<dbReference type="InterPro" id="IPR032703">
    <property type="entry name" value="CppA_C"/>
</dbReference>
<protein>
    <recommendedName>
        <fullName evidence="1">VOC domain-containing protein</fullName>
    </recommendedName>
</protein>
<proteinExistence type="predicted"/>
<dbReference type="STRING" id="214095.RU97_GL002483"/>
<accession>A0A1L8RD73</accession>
<dbReference type="PANTHER" id="PTHR43279">
    <property type="entry name" value="CATECHOL-2,3-DIOXYGENASE"/>
    <property type="match status" value="1"/>
</dbReference>
<evidence type="ECO:0000313" key="2">
    <source>
        <dbReference type="EMBL" id="OJG17693.1"/>
    </source>
</evidence>